<dbReference type="Pfam" id="PF09138">
    <property type="entry name" value="Urm1"/>
    <property type="match status" value="1"/>
</dbReference>
<dbReference type="InterPro" id="IPR012675">
    <property type="entry name" value="Beta-grasp_dom_sf"/>
</dbReference>
<dbReference type="Proteomes" id="UP001412067">
    <property type="component" value="Unassembled WGS sequence"/>
</dbReference>
<comment type="function">
    <text evidence="5">Acts as a sulfur carrier required for 2-thiolation of mcm(5)S(2)U at tRNA wobble positions of cytosolic tRNA(Lys), tRNA(Glu) and tRNA(Gln). Serves as sulfur donor in tRNA 2-thiolation reaction by being thiocarboxylated (-COSH) at its C-terminus by MOCS3. The sulfur is then transferred to tRNA to form 2-thiolation of mcm(5)S(2)U. Also acts as a ubiquitin-like protein (UBL) that is covalently conjugated via an isopeptide bond to lysine residues of target proteins. The thiocarboxylated form serves as substrate for conjugation and oxidative stress specifically induces the formation of UBL-protein conjugates.</text>
</comment>
<evidence type="ECO:0000313" key="9">
    <source>
        <dbReference type="Proteomes" id="UP001412067"/>
    </source>
</evidence>
<feature type="region of interest" description="Disordered" evidence="7">
    <location>
        <begin position="211"/>
        <end position="245"/>
    </location>
</feature>
<keyword evidence="2 5" id="KW-1017">Isopeptide bond</keyword>
<dbReference type="Gene3D" id="3.10.20.30">
    <property type="match status" value="1"/>
</dbReference>
<evidence type="ECO:0000256" key="4">
    <source>
        <dbReference type="ARBA" id="ARBA00022786"/>
    </source>
</evidence>
<dbReference type="CDD" id="cd01764">
    <property type="entry name" value="Ubl_Urm1"/>
    <property type="match status" value="1"/>
</dbReference>
<gene>
    <name evidence="8" type="ORF">KSP40_PGU019790</name>
</gene>
<keyword evidence="1 5" id="KW-0963">Cytoplasm</keyword>
<proteinExistence type="inferred from homology"/>
<sequence>MGDLLGSPRSVGLTIEFTSSKGGCGHQQPAGGLERGWGAWDAASGGLDLLCQSVKIHQVDIAPKDENAKFMMRDLLAWVRSSLIKERPEMFMKGDTVRPGVLVLVNDCDWELCGGIDMELEEKDVAIFDSAVAGSTGGSKRDFGTGGGEAGFETERIGVVSSLLQIAHSPCPHYLSGDMGLIVGRNPHKRLRTIHACRIPLQASVRGRLNGRSLSLSSPPIGQPKPTRLPTDKEVAPCGLTSATA</sequence>
<evidence type="ECO:0000313" key="8">
    <source>
        <dbReference type="EMBL" id="KAK8946176.1"/>
    </source>
</evidence>
<evidence type="ECO:0000256" key="7">
    <source>
        <dbReference type="SAM" id="MobiDB-lite"/>
    </source>
</evidence>
<organism evidence="8 9">
    <name type="scientific">Platanthera guangdongensis</name>
    <dbReference type="NCBI Taxonomy" id="2320717"/>
    <lineage>
        <taxon>Eukaryota</taxon>
        <taxon>Viridiplantae</taxon>
        <taxon>Streptophyta</taxon>
        <taxon>Embryophyta</taxon>
        <taxon>Tracheophyta</taxon>
        <taxon>Spermatophyta</taxon>
        <taxon>Magnoliopsida</taxon>
        <taxon>Liliopsida</taxon>
        <taxon>Asparagales</taxon>
        <taxon>Orchidaceae</taxon>
        <taxon>Orchidoideae</taxon>
        <taxon>Orchideae</taxon>
        <taxon>Orchidinae</taxon>
        <taxon>Platanthera</taxon>
    </lineage>
</organism>
<keyword evidence="9" id="KW-1185">Reference proteome</keyword>
<dbReference type="SUPFAM" id="SSF54285">
    <property type="entry name" value="MoaD/ThiS"/>
    <property type="match status" value="1"/>
</dbReference>
<comment type="similarity">
    <text evidence="5 6">Belongs to the URM1 family.</text>
</comment>
<dbReference type="HAMAP" id="MF_03048">
    <property type="entry name" value="Urm1"/>
    <property type="match status" value="1"/>
</dbReference>
<dbReference type="EMBL" id="JBBWWR010000017">
    <property type="protein sequence ID" value="KAK8946176.1"/>
    <property type="molecule type" value="Genomic_DNA"/>
</dbReference>
<dbReference type="InterPro" id="IPR016155">
    <property type="entry name" value="Mopterin_synth/thiamin_S_b"/>
</dbReference>
<name>A0ABR2LPG6_9ASPA</name>
<keyword evidence="3 5" id="KW-0819">tRNA processing</keyword>
<comment type="caution">
    <text evidence="8">The sequence shown here is derived from an EMBL/GenBank/DDBJ whole genome shotgun (WGS) entry which is preliminary data.</text>
</comment>
<accession>A0ABR2LPG6</accession>
<comment type="pathway">
    <text evidence="5 6">tRNA modification; 5-methoxycarbonylmethyl-2-thiouridine-tRNA biosynthesis.</text>
</comment>
<protein>
    <recommendedName>
        <fullName evidence="5">Ubiquitin-related modifier 1 homolog</fullName>
    </recommendedName>
</protein>
<dbReference type="InterPro" id="IPR015221">
    <property type="entry name" value="Urm1"/>
</dbReference>
<evidence type="ECO:0000256" key="1">
    <source>
        <dbReference type="ARBA" id="ARBA00022490"/>
    </source>
</evidence>
<evidence type="ECO:0000256" key="2">
    <source>
        <dbReference type="ARBA" id="ARBA00022499"/>
    </source>
</evidence>
<evidence type="ECO:0000256" key="5">
    <source>
        <dbReference type="HAMAP-Rule" id="MF_03048"/>
    </source>
</evidence>
<reference evidence="8 9" key="1">
    <citation type="journal article" date="2022" name="Nat. Plants">
        <title>Genomes of leafy and leafless Platanthera orchids illuminate the evolution of mycoheterotrophy.</title>
        <authorList>
            <person name="Li M.H."/>
            <person name="Liu K.W."/>
            <person name="Li Z."/>
            <person name="Lu H.C."/>
            <person name="Ye Q.L."/>
            <person name="Zhang D."/>
            <person name="Wang J.Y."/>
            <person name="Li Y.F."/>
            <person name="Zhong Z.M."/>
            <person name="Liu X."/>
            <person name="Yu X."/>
            <person name="Liu D.K."/>
            <person name="Tu X.D."/>
            <person name="Liu B."/>
            <person name="Hao Y."/>
            <person name="Liao X.Y."/>
            <person name="Jiang Y.T."/>
            <person name="Sun W.H."/>
            <person name="Chen J."/>
            <person name="Chen Y.Q."/>
            <person name="Ai Y."/>
            <person name="Zhai J.W."/>
            <person name="Wu S.S."/>
            <person name="Zhou Z."/>
            <person name="Hsiao Y.Y."/>
            <person name="Wu W.L."/>
            <person name="Chen Y.Y."/>
            <person name="Lin Y.F."/>
            <person name="Hsu J.L."/>
            <person name="Li C.Y."/>
            <person name="Wang Z.W."/>
            <person name="Zhao X."/>
            <person name="Zhong W.Y."/>
            <person name="Ma X.K."/>
            <person name="Ma L."/>
            <person name="Huang J."/>
            <person name="Chen G.Z."/>
            <person name="Huang M.Z."/>
            <person name="Huang L."/>
            <person name="Peng D.H."/>
            <person name="Luo Y.B."/>
            <person name="Zou S.Q."/>
            <person name="Chen S.P."/>
            <person name="Lan S."/>
            <person name="Tsai W.C."/>
            <person name="Van de Peer Y."/>
            <person name="Liu Z.J."/>
        </authorList>
    </citation>
    <scope>NUCLEOTIDE SEQUENCE [LARGE SCALE GENOMIC DNA]</scope>
    <source>
        <strain evidence="8">Lor288</strain>
    </source>
</reference>
<comment type="PTM">
    <text evidence="5">C-terminal thiocarboxylation occurs in 2 steps, it is first acyl-adenylated (-COAMP) via the hesA/moeB/thiF part of the MOCS3/UBA4 homolog, then thiocarboxylated (-COSH) via the rhodanese domain of the MOCS3/UBA4 homolog.</text>
</comment>
<comment type="subcellular location">
    <subcellularLocation>
        <location evidence="5 6">Cytoplasm</location>
    </subcellularLocation>
</comment>
<comment type="caution">
    <text evidence="5">Lacks conserved residue(s) required for the propagation of feature annotation.</text>
</comment>
<evidence type="ECO:0000256" key="3">
    <source>
        <dbReference type="ARBA" id="ARBA00022694"/>
    </source>
</evidence>
<evidence type="ECO:0000256" key="6">
    <source>
        <dbReference type="RuleBase" id="RU361182"/>
    </source>
</evidence>
<dbReference type="PANTHER" id="PTHR14986">
    <property type="entry name" value="RURM1 PROTEIN"/>
    <property type="match status" value="1"/>
</dbReference>
<keyword evidence="4 5" id="KW-0833">Ubl conjugation pathway</keyword>